<proteinExistence type="inferred from homology"/>
<feature type="domain" description="PIN" evidence="7">
    <location>
        <begin position="95"/>
        <end position="194"/>
    </location>
</feature>
<accession>A0AAD9ACJ8</accession>
<evidence type="ECO:0000256" key="1">
    <source>
        <dbReference type="ARBA" id="ARBA00004604"/>
    </source>
</evidence>
<evidence type="ECO:0000256" key="5">
    <source>
        <dbReference type="ARBA" id="ARBA00024026"/>
    </source>
</evidence>
<dbReference type="Proteomes" id="UP001243330">
    <property type="component" value="Unassembled WGS sequence"/>
</dbReference>
<dbReference type="GO" id="GO:0032040">
    <property type="term" value="C:small-subunit processome"/>
    <property type="evidence" value="ECO:0007669"/>
    <property type="project" value="InterPro"/>
</dbReference>
<name>A0AAD9ACJ8_9PEZI</name>
<feature type="region of interest" description="Disordered" evidence="6">
    <location>
        <begin position="19"/>
        <end position="40"/>
    </location>
</feature>
<dbReference type="InterPro" id="IPR006984">
    <property type="entry name" value="Fcf1/UTP23"/>
</dbReference>
<dbReference type="GO" id="GO:0004540">
    <property type="term" value="F:RNA nuclease activity"/>
    <property type="evidence" value="ECO:0007669"/>
    <property type="project" value="UniProtKB-ARBA"/>
</dbReference>
<dbReference type="Pfam" id="PF04900">
    <property type="entry name" value="Fcf1"/>
    <property type="match status" value="1"/>
</dbReference>
<comment type="subcellular location">
    <subcellularLocation>
        <location evidence="1">Nucleus</location>
        <location evidence="1">Nucleolus</location>
    </subcellularLocation>
</comment>
<evidence type="ECO:0000256" key="2">
    <source>
        <dbReference type="ARBA" id="ARBA00022517"/>
    </source>
</evidence>
<dbReference type="AlphaFoldDB" id="A0AAD9ACJ8"/>
<dbReference type="EMBL" id="JAQOWY010000278">
    <property type="protein sequence ID" value="KAK1845274.1"/>
    <property type="molecule type" value="Genomic_DNA"/>
</dbReference>
<dbReference type="CDD" id="cd09864">
    <property type="entry name" value="PIN_Fcf1-like"/>
    <property type="match status" value="1"/>
</dbReference>
<dbReference type="InterPro" id="IPR037503">
    <property type="entry name" value="Fcf1_PIN"/>
</dbReference>
<gene>
    <name evidence="8" type="ORF">CCHR01_12077</name>
</gene>
<evidence type="ECO:0000256" key="4">
    <source>
        <dbReference type="ARBA" id="ARBA00023242"/>
    </source>
</evidence>
<evidence type="ECO:0000256" key="6">
    <source>
        <dbReference type="SAM" id="MobiDB-lite"/>
    </source>
</evidence>
<dbReference type="GO" id="GO:0006364">
    <property type="term" value="P:rRNA processing"/>
    <property type="evidence" value="ECO:0007669"/>
    <property type="project" value="UniProtKB-KW"/>
</dbReference>
<protein>
    <submittedName>
        <fullName evidence="8">rRNA-processing protein fcf1</fullName>
    </submittedName>
</protein>
<dbReference type="InterPro" id="IPR002716">
    <property type="entry name" value="PIN_dom"/>
</dbReference>
<dbReference type="InterPro" id="IPR029060">
    <property type="entry name" value="PIN-like_dom_sf"/>
</dbReference>
<organism evidence="8 9">
    <name type="scientific">Colletotrichum chrysophilum</name>
    <dbReference type="NCBI Taxonomy" id="1836956"/>
    <lineage>
        <taxon>Eukaryota</taxon>
        <taxon>Fungi</taxon>
        <taxon>Dikarya</taxon>
        <taxon>Ascomycota</taxon>
        <taxon>Pezizomycotina</taxon>
        <taxon>Sordariomycetes</taxon>
        <taxon>Hypocreomycetidae</taxon>
        <taxon>Glomerellales</taxon>
        <taxon>Glomerellaceae</taxon>
        <taxon>Colletotrichum</taxon>
        <taxon>Colletotrichum gloeosporioides species complex</taxon>
    </lineage>
</organism>
<reference evidence="8" key="1">
    <citation type="submission" date="2023-01" db="EMBL/GenBank/DDBJ databases">
        <title>Colletotrichum chrysophilum M932 genome sequence.</title>
        <authorList>
            <person name="Baroncelli R."/>
        </authorList>
    </citation>
    <scope>NUCLEOTIDE SEQUENCE</scope>
    <source>
        <strain evidence="8">M932</strain>
    </source>
</reference>
<evidence type="ECO:0000313" key="9">
    <source>
        <dbReference type="Proteomes" id="UP001243330"/>
    </source>
</evidence>
<keyword evidence="4" id="KW-0539">Nucleus</keyword>
<evidence type="ECO:0000259" key="7">
    <source>
        <dbReference type="SMART" id="SM00670"/>
    </source>
</evidence>
<evidence type="ECO:0000313" key="8">
    <source>
        <dbReference type="EMBL" id="KAK1845274.1"/>
    </source>
</evidence>
<evidence type="ECO:0000256" key="3">
    <source>
        <dbReference type="ARBA" id="ARBA00022552"/>
    </source>
</evidence>
<dbReference type="SUPFAM" id="SSF88723">
    <property type="entry name" value="PIN domain-like"/>
    <property type="match status" value="1"/>
</dbReference>
<sequence length="222" mass="24796">MHNFKKSQAHRIAASIFPPIQPSSDQTTKQGVAKKTRKFGQAKRLIGRRHALAAKPTEAESKSTTKKNDADLVRHIPQAPSGLYFQSNQDLGPPYHIILDTNFFAHTVRHKIDVVMGLMDLLLAKCTPVVTECTIAELNKLGPKFRLALRLAKDERFERLKCSHSGTYADDCIVTTVTKNRCYLVGTNDRALRQKRRKVPGVPLIAVGKGKYSVERLPEIAV</sequence>
<dbReference type="Gene3D" id="3.40.50.1010">
    <property type="entry name" value="5'-nuclease"/>
    <property type="match status" value="1"/>
</dbReference>
<dbReference type="PANTHER" id="PTHR12416">
    <property type="entry name" value="RRNA-PROCESSING PROTEIN UTP23 HOMOLOG"/>
    <property type="match status" value="1"/>
</dbReference>
<keyword evidence="2" id="KW-0690">Ribosome biogenesis</keyword>
<keyword evidence="3" id="KW-0698">rRNA processing</keyword>
<comment type="similarity">
    <text evidence="5">Belongs to the UTP23/FCF1 family. FCF1 subfamily.</text>
</comment>
<dbReference type="SMART" id="SM00670">
    <property type="entry name" value="PINc"/>
    <property type="match status" value="1"/>
</dbReference>
<comment type="caution">
    <text evidence="8">The sequence shown here is derived from an EMBL/GenBank/DDBJ whole genome shotgun (WGS) entry which is preliminary data.</text>
</comment>
<keyword evidence="9" id="KW-1185">Reference proteome</keyword>
<dbReference type="FunFam" id="3.40.50.1010:FF:000039">
    <property type="entry name" value="rRNA-processing protein FCF1 family protein"/>
    <property type="match status" value="1"/>
</dbReference>